<dbReference type="AlphaFoldDB" id="A0A1M6SDH2"/>
<dbReference type="EMBL" id="FRAJ01000018">
    <property type="protein sequence ID" value="SHK42699.1"/>
    <property type="molecule type" value="Genomic_DNA"/>
</dbReference>
<keyword evidence="1" id="KW-0472">Membrane</keyword>
<dbReference type="RefSeq" id="WP_072968138.1">
    <property type="nucleotide sequence ID" value="NZ_FRAJ01000018.1"/>
</dbReference>
<evidence type="ECO:0000313" key="2">
    <source>
        <dbReference type="EMBL" id="SHK42699.1"/>
    </source>
</evidence>
<sequence>MALIAKQTLRNKNISFWKILLMIVITVIVMNGTLSLFAQYGPVFGSIAGLISLLICALVCGIIIYKDLAYYNYRIIDDEIFLERVIGRSNHIFFHINLKDVRFIKPYKEVSWDEKNIKKYKFVVNKDKDNWYVIEFFKEKKVYRIILEPDENFLNAMFENIKLGAK</sequence>
<keyword evidence="1" id="KW-1133">Transmembrane helix</keyword>
<dbReference type="Proteomes" id="UP000184082">
    <property type="component" value="Unassembled WGS sequence"/>
</dbReference>
<proteinExistence type="predicted"/>
<reference evidence="2 3" key="1">
    <citation type="submission" date="2016-11" db="EMBL/GenBank/DDBJ databases">
        <authorList>
            <person name="Jaros S."/>
            <person name="Januszkiewicz K."/>
            <person name="Wedrychowicz H."/>
        </authorList>
    </citation>
    <scope>NUCLEOTIDE SEQUENCE [LARGE SCALE GENOMIC DNA]</scope>
    <source>
        <strain evidence="2 3">DSM 14501</strain>
    </source>
</reference>
<feature type="transmembrane region" description="Helical" evidence="1">
    <location>
        <begin position="16"/>
        <end position="37"/>
    </location>
</feature>
<keyword evidence="3" id="KW-1185">Reference proteome</keyword>
<protein>
    <submittedName>
        <fullName evidence="2">Uncharacterized protein</fullName>
    </submittedName>
</protein>
<gene>
    <name evidence="2" type="ORF">SAMN02745883_02017</name>
</gene>
<evidence type="ECO:0000313" key="3">
    <source>
        <dbReference type="Proteomes" id="UP000184082"/>
    </source>
</evidence>
<evidence type="ECO:0000256" key="1">
    <source>
        <dbReference type="SAM" id="Phobius"/>
    </source>
</evidence>
<name>A0A1M6SDH2_9FIRM</name>
<feature type="transmembrane region" description="Helical" evidence="1">
    <location>
        <begin position="43"/>
        <end position="65"/>
    </location>
</feature>
<accession>A0A1M6SDH2</accession>
<organism evidence="2 3">
    <name type="scientific">Caminicella sporogenes DSM 14501</name>
    <dbReference type="NCBI Taxonomy" id="1121266"/>
    <lineage>
        <taxon>Bacteria</taxon>
        <taxon>Bacillati</taxon>
        <taxon>Bacillota</taxon>
        <taxon>Clostridia</taxon>
        <taxon>Peptostreptococcales</taxon>
        <taxon>Caminicellaceae</taxon>
        <taxon>Caminicella</taxon>
    </lineage>
</organism>
<keyword evidence="1" id="KW-0812">Transmembrane</keyword>